<proteinExistence type="predicted"/>
<sequence length="121" mass="14040">MIIQISHRHNITRKRCAMSQSFFSQLSFDQWVELAQKNPKKLDQIKQKMVNEVIDQAASDRQLRLRAFQWKLEQISRIAPSPLSACITYSHMMWKQIYGGQGLVSACQLSSHKAKILPLKK</sequence>
<evidence type="ECO:0000313" key="2">
    <source>
        <dbReference type="Proteomes" id="UP000244906"/>
    </source>
</evidence>
<gene>
    <name evidence="1" type="ORF">DC094_14810</name>
</gene>
<dbReference type="Proteomes" id="UP000244906">
    <property type="component" value="Unassembled WGS sequence"/>
</dbReference>
<evidence type="ECO:0008006" key="3">
    <source>
        <dbReference type="Google" id="ProtNLM"/>
    </source>
</evidence>
<name>A0A2V1GSL6_9GAMM</name>
<reference evidence="1 2" key="1">
    <citation type="submission" date="2018-04" db="EMBL/GenBank/DDBJ databases">
        <title>Thalassorhabdus spongiae gen. nov., sp. nov., isolated from a marine sponge in South-West Iceland.</title>
        <authorList>
            <person name="Knobloch S."/>
            <person name="Daussin A."/>
            <person name="Johannsson R."/>
            <person name="Marteinsson V.T."/>
        </authorList>
    </citation>
    <scope>NUCLEOTIDE SEQUENCE [LARGE SCALE GENOMIC DNA]</scope>
    <source>
        <strain evidence="1 2">Hp12</strain>
    </source>
</reference>
<keyword evidence="2" id="KW-1185">Reference proteome</keyword>
<dbReference type="Pfam" id="PF11333">
    <property type="entry name" value="DUF3135"/>
    <property type="match status" value="1"/>
</dbReference>
<dbReference type="EMBL" id="QDDL01000006">
    <property type="protein sequence ID" value="PVZ67703.1"/>
    <property type="molecule type" value="Genomic_DNA"/>
</dbReference>
<organism evidence="1 2">
    <name type="scientific">Pelagibaculum spongiae</name>
    <dbReference type="NCBI Taxonomy" id="2080658"/>
    <lineage>
        <taxon>Bacteria</taxon>
        <taxon>Pseudomonadati</taxon>
        <taxon>Pseudomonadota</taxon>
        <taxon>Gammaproteobacteria</taxon>
        <taxon>Oceanospirillales</taxon>
        <taxon>Pelagibaculum</taxon>
    </lineage>
</organism>
<accession>A0A2V1GSL6</accession>
<protein>
    <recommendedName>
        <fullName evidence="3">DUF3135 domain-containing protein</fullName>
    </recommendedName>
</protein>
<dbReference type="InterPro" id="IPR021482">
    <property type="entry name" value="DUF3135"/>
</dbReference>
<evidence type="ECO:0000313" key="1">
    <source>
        <dbReference type="EMBL" id="PVZ67703.1"/>
    </source>
</evidence>
<comment type="caution">
    <text evidence="1">The sequence shown here is derived from an EMBL/GenBank/DDBJ whole genome shotgun (WGS) entry which is preliminary data.</text>
</comment>
<dbReference type="AlphaFoldDB" id="A0A2V1GSL6"/>